<name>A0AAJ2TI53_STEMA</name>
<protein>
    <submittedName>
        <fullName evidence="4">RHS repeat-associated core domain-containing protein</fullName>
    </submittedName>
</protein>
<dbReference type="RefSeq" id="WP_024957024.1">
    <property type="nucleotide sequence ID" value="NZ_BKBG02000001.1"/>
</dbReference>
<dbReference type="Gene3D" id="2.180.10.10">
    <property type="entry name" value="RHS repeat-associated core"/>
    <property type="match status" value="1"/>
</dbReference>
<dbReference type="InterPro" id="IPR022385">
    <property type="entry name" value="Rhs_assc_core"/>
</dbReference>
<evidence type="ECO:0000313" key="4">
    <source>
        <dbReference type="EMBL" id="MDZ5763962.1"/>
    </source>
</evidence>
<dbReference type="Pfam" id="PF25023">
    <property type="entry name" value="TEN_YD-shell"/>
    <property type="match status" value="1"/>
</dbReference>
<dbReference type="NCBIfam" id="TIGR03696">
    <property type="entry name" value="Rhs_assc_core"/>
    <property type="match status" value="1"/>
</dbReference>
<feature type="chain" id="PRO_5042479351" evidence="2">
    <location>
        <begin position="32"/>
        <end position="317"/>
    </location>
</feature>
<dbReference type="InterPro" id="IPR050708">
    <property type="entry name" value="T6SS_VgrG/RHS"/>
</dbReference>
<comment type="caution">
    <text evidence="4">The sequence shown here is derived from an EMBL/GenBank/DDBJ whole genome shotgun (WGS) entry which is preliminary data.</text>
</comment>
<dbReference type="GeneID" id="93835750"/>
<reference evidence="4" key="1">
    <citation type="submission" date="2023-12" db="EMBL/GenBank/DDBJ databases">
        <title>'Antibacterial potential of Stenotrophomonas maltophilia cystic fibrosis isolates' (manuscript under preparation).</title>
        <authorList>
            <person name="Crisan C.V."/>
            <person name="Pettis M."/>
            <person name="Goldberg J.B."/>
        </authorList>
    </citation>
    <scope>NUCLEOTIDE SEQUENCE</scope>
    <source>
        <strain evidence="4">CCV129</strain>
    </source>
</reference>
<keyword evidence="2" id="KW-0732">Signal</keyword>
<organism evidence="4 5">
    <name type="scientific">Stenotrophomonas maltophilia</name>
    <name type="common">Pseudomonas maltophilia</name>
    <name type="synonym">Xanthomonas maltophilia</name>
    <dbReference type="NCBI Taxonomy" id="40324"/>
    <lineage>
        <taxon>Bacteria</taxon>
        <taxon>Pseudomonadati</taxon>
        <taxon>Pseudomonadota</taxon>
        <taxon>Gammaproteobacteria</taxon>
        <taxon>Lysobacterales</taxon>
        <taxon>Lysobacteraceae</taxon>
        <taxon>Stenotrophomonas</taxon>
        <taxon>Stenotrophomonas maltophilia group</taxon>
    </lineage>
</organism>
<evidence type="ECO:0000256" key="2">
    <source>
        <dbReference type="SAM" id="SignalP"/>
    </source>
</evidence>
<dbReference type="PANTHER" id="PTHR32305:SF15">
    <property type="entry name" value="PROTEIN RHSA-RELATED"/>
    <property type="match status" value="1"/>
</dbReference>
<dbReference type="Proteomes" id="UP001288387">
    <property type="component" value="Unassembled WGS sequence"/>
</dbReference>
<feature type="signal peptide" evidence="2">
    <location>
        <begin position="1"/>
        <end position="31"/>
    </location>
</feature>
<keyword evidence="1" id="KW-0677">Repeat</keyword>
<dbReference type="EMBL" id="JAXRVB010000004">
    <property type="protein sequence ID" value="MDZ5763962.1"/>
    <property type="molecule type" value="Genomic_DNA"/>
</dbReference>
<evidence type="ECO:0000259" key="3">
    <source>
        <dbReference type="Pfam" id="PF25023"/>
    </source>
</evidence>
<evidence type="ECO:0000256" key="1">
    <source>
        <dbReference type="ARBA" id="ARBA00022737"/>
    </source>
</evidence>
<proteinExistence type="predicted"/>
<gene>
    <name evidence="4" type="ORF">U4I38_05680</name>
</gene>
<dbReference type="AlphaFoldDB" id="A0AAJ2TI53"/>
<accession>A0AAJ2TI53</accession>
<evidence type="ECO:0000313" key="5">
    <source>
        <dbReference type="Proteomes" id="UP001288387"/>
    </source>
</evidence>
<feature type="domain" description="Teneurin-like YD-shell" evidence="3">
    <location>
        <begin position="31"/>
        <end position="130"/>
    </location>
</feature>
<sequence>MDLLENGMVASKLRLALFASTSLMYSAIAGAQVVTYVHTDALGSVVAETNGAGAVITRYDYEPYGAAIGEGVADGPGYTGHVSDAATGLSYMQQRYMDPQLGVFLSVDPVTAYGQPVGQFNRYHYANGNPYRFTDPDGRCPEGAGRSTCIDARRFDQSRSSGLDIQLSAQTEKTALANTDSVRVGSGNREKAVTIEASSNGTESIRVDPSMATSSDASGFYAELTPTADTVAVMHGHLEQSGLVDRLTPGDSGPLVSPGVPNITVDSTGSRVGVRELVDGKVQFRMIQGRMTPTEQRLIQQNITKQQELFYLPGSGR</sequence>
<dbReference type="InterPro" id="IPR056823">
    <property type="entry name" value="TEN-like_YD-shell"/>
</dbReference>
<dbReference type="PANTHER" id="PTHR32305">
    <property type="match status" value="1"/>
</dbReference>